<dbReference type="PRINTS" id="PR00344">
    <property type="entry name" value="BCTRLSENSOR"/>
</dbReference>
<dbReference type="InterPro" id="IPR005467">
    <property type="entry name" value="His_kinase_dom"/>
</dbReference>
<comment type="caution">
    <text evidence="10">The sequence shown here is derived from an EMBL/GenBank/DDBJ whole genome shotgun (WGS) entry which is preliminary data.</text>
</comment>
<gene>
    <name evidence="10" type="ORF">HLB44_00170</name>
</gene>
<evidence type="ECO:0000259" key="9">
    <source>
        <dbReference type="PROSITE" id="PS50110"/>
    </source>
</evidence>
<dbReference type="EC" id="2.7.13.3" evidence="2"/>
<dbReference type="InterPro" id="IPR001789">
    <property type="entry name" value="Sig_transdc_resp-reg_receiver"/>
</dbReference>
<dbReference type="InterPro" id="IPR011006">
    <property type="entry name" value="CheY-like_superfamily"/>
</dbReference>
<evidence type="ECO:0000256" key="2">
    <source>
        <dbReference type="ARBA" id="ARBA00012438"/>
    </source>
</evidence>
<keyword evidence="7" id="KW-1133">Transmembrane helix</keyword>
<dbReference type="GO" id="GO:0016301">
    <property type="term" value="F:kinase activity"/>
    <property type="evidence" value="ECO:0007669"/>
    <property type="project" value="UniProtKB-KW"/>
</dbReference>
<dbReference type="CDD" id="cd00156">
    <property type="entry name" value="REC"/>
    <property type="match status" value="1"/>
</dbReference>
<feature type="transmembrane region" description="Helical" evidence="7">
    <location>
        <begin position="152"/>
        <end position="172"/>
    </location>
</feature>
<name>A0ABX2EC92_9BURK</name>
<dbReference type="Gene3D" id="3.40.50.2300">
    <property type="match status" value="1"/>
</dbReference>
<comment type="catalytic activity">
    <reaction evidence="1">
        <text>ATP + protein L-histidine = ADP + protein N-phospho-L-histidine.</text>
        <dbReference type="EC" id="2.7.13.3"/>
    </reaction>
</comment>
<keyword evidence="7" id="KW-0472">Membrane</keyword>
<dbReference type="Proteomes" id="UP000737171">
    <property type="component" value="Unassembled WGS sequence"/>
</dbReference>
<dbReference type="InterPro" id="IPR004358">
    <property type="entry name" value="Sig_transdc_His_kin-like_C"/>
</dbReference>
<dbReference type="PANTHER" id="PTHR43047:SF9">
    <property type="entry name" value="HISTIDINE KINASE"/>
    <property type="match status" value="1"/>
</dbReference>
<organism evidence="10 11">
    <name type="scientific">Pseudaquabacterium terrae</name>
    <dbReference type="NCBI Taxonomy" id="2732868"/>
    <lineage>
        <taxon>Bacteria</taxon>
        <taxon>Pseudomonadati</taxon>
        <taxon>Pseudomonadota</taxon>
        <taxon>Betaproteobacteria</taxon>
        <taxon>Burkholderiales</taxon>
        <taxon>Sphaerotilaceae</taxon>
        <taxon>Pseudaquabacterium</taxon>
    </lineage>
</organism>
<dbReference type="Pfam" id="PF02518">
    <property type="entry name" value="HATPase_c"/>
    <property type="match status" value="1"/>
</dbReference>
<dbReference type="SMART" id="SM00448">
    <property type="entry name" value="REC"/>
    <property type="match status" value="1"/>
</dbReference>
<evidence type="ECO:0000313" key="10">
    <source>
        <dbReference type="EMBL" id="NRF65387.1"/>
    </source>
</evidence>
<dbReference type="SUPFAM" id="SSF55874">
    <property type="entry name" value="ATPase domain of HSP90 chaperone/DNA topoisomerase II/histidine kinase"/>
    <property type="match status" value="1"/>
</dbReference>
<feature type="transmembrane region" description="Helical" evidence="7">
    <location>
        <begin position="33"/>
        <end position="52"/>
    </location>
</feature>
<evidence type="ECO:0000259" key="8">
    <source>
        <dbReference type="PROSITE" id="PS50109"/>
    </source>
</evidence>
<keyword evidence="7" id="KW-0812">Transmembrane</keyword>
<sequence>MVGPLLMNRTLLRAREPTDARSRLAMLHAYFEYSRYSLVFALLLITMQVVYIAGRVPWSLLLAWLLGSVLMLATRWHWRARFLAQSAARTMAELDAWRWRAVAGAGGAGLMWAVALLMDFEPGDVTSQMFCATIACLTCVGSINVMAPVPRAFHALLLPVITTLTLQFLSLATRDNFSGFYLAGLTLVAAVMANGLARNHSKLLHESHEMRFEREAIMLQLEEANAAKSRFLAAASHDLRQPLHALGLLASQVRDEVEGRRAAQTAERIETIVGSLDKLVDALMDISRLDSGRIEMHVAPLPLAPVFERLAGEFAALAEDRDLQWRLRPTGLWVHSDPVLLERMLRNLLGNALRYTESGGVLLAAQRRSHPDGDRVRIGIWDTGIGIAPEHQQKVFDEFVQLHNPGRLRELGLGLGLSIVARLAKLLEHRVGVRSRLGRGSCFSIELPLAPALPAAAPAAVLAGPLGEPLAGLGVALVEDDDAVRDSTVGLLQRWGCHVWAAPSAPQLQALLGAPDRLICDWRLAEGDGMQAITSLRRWLGTEVPALLLSGETVPAAVLEAARQAGVEVARKPLPPAALRAWLGSPLARGEALQ</sequence>
<dbReference type="PROSITE" id="PS50109">
    <property type="entry name" value="HIS_KIN"/>
    <property type="match status" value="1"/>
</dbReference>
<dbReference type="Gene3D" id="1.10.287.130">
    <property type="match status" value="1"/>
</dbReference>
<feature type="modified residue" description="4-aspartylphosphate" evidence="6">
    <location>
        <position position="521"/>
    </location>
</feature>
<evidence type="ECO:0000256" key="4">
    <source>
        <dbReference type="ARBA" id="ARBA00022679"/>
    </source>
</evidence>
<evidence type="ECO:0000313" key="11">
    <source>
        <dbReference type="Proteomes" id="UP000737171"/>
    </source>
</evidence>
<evidence type="ECO:0000256" key="6">
    <source>
        <dbReference type="PROSITE-ProRule" id="PRU00169"/>
    </source>
</evidence>
<protein>
    <recommendedName>
        <fullName evidence="2">histidine kinase</fullName>
        <ecNumber evidence="2">2.7.13.3</ecNumber>
    </recommendedName>
</protein>
<accession>A0ABX2EC92</accession>
<keyword evidence="5 10" id="KW-0418">Kinase</keyword>
<dbReference type="SUPFAM" id="SSF47384">
    <property type="entry name" value="Homodimeric domain of signal transducing histidine kinase"/>
    <property type="match status" value="1"/>
</dbReference>
<evidence type="ECO:0000256" key="3">
    <source>
        <dbReference type="ARBA" id="ARBA00022553"/>
    </source>
</evidence>
<dbReference type="SMART" id="SM00388">
    <property type="entry name" value="HisKA"/>
    <property type="match status" value="1"/>
</dbReference>
<dbReference type="Gene3D" id="3.30.565.10">
    <property type="entry name" value="Histidine kinase-like ATPase, C-terminal domain"/>
    <property type="match status" value="1"/>
</dbReference>
<dbReference type="PANTHER" id="PTHR43047">
    <property type="entry name" value="TWO-COMPONENT HISTIDINE PROTEIN KINASE"/>
    <property type="match status" value="1"/>
</dbReference>
<dbReference type="InterPro" id="IPR003661">
    <property type="entry name" value="HisK_dim/P_dom"/>
</dbReference>
<keyword evidence="4" id="KW-0808">Transferase</keyword>
<feature type="domain" description="Histidine kinase" evidence="8">
    <location>
        <begin position="234"/>
        <end position="451"/>
    </location>
</feature>
<dbReference type="SMART" id="SM00387">
    <property type="entry name" value="HATPase_c"/>
    <property type="match status" value="1"/>
</dbReference>
<feature type="transmembrane region" description="Helical" evidence="7">
    <location>
        <begin position="99"/>
        <end position="120"/>
    </location>
</feature>
<dbReference type="InterPro" id="IPR003594">
    <property type="entry name" value="HATPase_dom"/>
</dbReference>
<evidence type="ECO:0000256" key="5">
    <source>
        <dbReference type="ARBA" id="ARBA00022777"/>
    </source>
</evidence>
<proteinExistence type="predicted"/>
<feature type="transmembrane region" description="Helical" evidence="7">
    <location>
        <begin position="58"/>
        <end position="78"/>
    </location>
</feature>
<keyword evidence="11" id="KW-1185">Reference proteome</keyword>
<dbReference type="InterPro" id="IPR036890">
    <property type="entry name" value="HATPase_C_sf"/>
</dbReference>
<evidence type="ECO:0000256" key="1">
    <source>
        <dbReference type="ARBA" id="ARBA00000085"/>
    </source>
</evidence>
<dbReference type="RefSeq" id="WP_173119394.1">
    <property type="nucleotide sequence ID" value="NZ_JABRWJ010000001.1"/>
</dbReference>
<dbReference type="EMBL" id="JABRWJ010000001">
    <property type="protein sequence ID" value="NRF65387.1"/>
    <property type="molecule type" value="Genomic_DNA"/>
</dbReference>
<dbReference type="Pfam" id="PF00512">
    <property type="entry name" value="HisKA"/>
    <property type="match status" value="1"/>
</dbReference>
<dbReference type="CDD" id="cd00082">
    <property type="entry name" value="HisKA"/>
    <property type="match status" value="1"/>
</dbReference>
<keyword evidence="3 6" id="KW-0597">Phosphoprotein</keyword>
<dbReference type="InterPro" id="IPR036097">
    <property type="entry name" value="HisK_dim/P_sf"/>
</dbReference>
<dbReference type="SUPFAM" id="SSF52172">
    <property type="entry name" value="CheY-like"/>
    <property type="match status" value="1"/>
</dbReference>
<evidence type="ECO:0000256" key="7">
    <source>
        <dbReference type="SAM" id="Phobius"/>
    </source>
</evidence>
<reference evidence="10 11" key="1">
    <citation type="submission" date="2020-05" db="EMBL/GenBank/DDBJ databases">
        <title>Aquincola sp. isolate from soil.</title>
        <authorList>
            <person name="Han J."/>
            <person name="Kim D.-U."/>
        </authorList>
    </citation>
    <scope>NUCLEOTIDE SEQUENCE [LARGE SCALE GENOMIC DNA]</scope>
    <source>
        <strain evidence="10 11">S2</strain>
    </source>
</reference>
<feature type="transmembrane region" description="Helical" evidence="7">
    <location>
        <begin position="178"/>
        <end position="197"/>
    </location>
</feature>
<dbReference type="Pfam" id="PF00072">
    <property type="entry name" value="Response_reg"/>
    <property type="match status" value="1"/>
</dbReference>
<feature type="domain" description="Response regulatory" evidence="9">
    <location>
        <begin position="474"/>
        <end position="587"/>
    </location>
</feature>
<dbReference type="PROSITE" id="PS50110">
    <property type="entry name" value="RESPONSE_REGULATORY"/>
    <property type="match status" value="1"/>
</dbReference>